<protein>
    <submittedName>
        <fullName evidence="1">Uncharacterized protein</fullName>
    </submittedName>
</protein>
<dbReference type="Proteomes" id="UP000267418">
    <property type="component" value="Unassembled WGS sequence"/>
</dbReference>
<evidence type="ECO:0000313" key="1">
    <source>
        <dbReference type="EMBL" id="RTQ32935.1"/>
    </source>
</evidence>
<proteinExistence type="predicted"/>
<reference evidence="1 2" key="1">
    <citation type="submission" date="2018-12" db="EMBL/GenBank/DDBJ databases">
        <title>The genome of Variovorax gossypii DSM 100435.</title>
        <authorList>
            <person name="Gao J."/>
            <person name="Sun J."/>
        </authorList>
    </citation>
    <scope>NUCLEOTIDE SEQUENCE [LARGE SCALE GENOMIC DNA]</scope>
    <source>
        <strain evidence="1 2">DSM 100435</strain>
    </source>
</reference>
<name>A0A3S0GU91_9BURK</name>
<evidence type="ECO:0000313" key="2">
    <source>
        <dbReference type="Proteomes" id="UP000267418"/>
    </source>
</evidence>
<dbReference type="EMBL" id="RXOE01000005">
    <property type="protein sequence ID" value="RTQ32935.1"/>
    <property type="molecule type" value="Genomic_DNA"/>
</dbReference>
<dbReference type="AlphaFoldDB" id="A0A3S0GU91"/>
<comment type="caution">
    <text evidence="1">The sequence shown here is derived from an EMBL/GenBank/DDBJ whole genome shotgun (WGS) entry which is preliminary data.</text>
</comment>
<sequence length="177" mass="19971">MTSLVGQAFRFLPDDEYINVDVLWSLIGLTPEQVRARAVTVERADVSFRIMHELHVLRSRLVNLYELKEKQDSKGEMQLRLAIDVAREFLRAEAAKHDTEATRTGRSPLQALFKEVAKLAIDDAGKKVALRHGIHVADALDPSLIPGGPFWDRQWPQLSRLMSPTYRALFAPPGNDS</sequence>
<dbReference type="OrthoDB" id="8891446at2"/>
<accession>A0A3S0GU91</accession>
<gene>
    <name evidence="1" type="ORF">EJP69_19745</name>
</gene>
<keyword evidence="2" id="KW-1185">Reference proteome</keyword>
<dbReference type="RefSeq" id="WP_126472191.1">
    <property type="nucleotide sequence ID" value="NZ_RXOE01000005.1"/>
</dbReference>
<organism evidence="1 2">
    <name type="scientific">Variovorax gossypii</name>
    <dbReference type="NCBI Taxonomy" id="1679495"/>
    <lineage>
        <taxon>Bacteria</taxon>
        <taxon>Pseudomonadati</taxon>
        <taxon>Pseudomonadota</taxon>
        <taxon>Betaproteobacteria</taxon>
        <taxon>Burkholderiales</taxon>
        <taxon>Comamonadaceae</taxon>
        <taxon>Variovorax</taxon>
    </lineage>
</organism>